<evidence type="ECO:0000256" key="3">
    <source>
        <dbReference type="ARBA" id="ARBA00022448"/>
    </source>
</evidence>
<reference evidence="13" key="1">
    <citation type="journal article" date="2019" name="Int. J. Syst. Evol. Microbiol.">
        <title>The Global Catalogue of Microorganisms (GCM) 10K type strain sequencing project: providing services to taxonomists for standard genome sequencing and annotation.</title>
        <authorList>
            <consortium name="The Broad Institute Genomics Platform"/>
            <consortium name="The Broad Institute Genome Sequencing Center for Infectious Disease"/>
            <person name="Wu L."/>
            <person name="Ma J."/>
        </authorList>
    </citation>
    <scope>NUCLEOTIDE SEQUENCE [LARGE SCALE GENOMIC DNA]</scope>
    <source>
        <strain evidence="13">CCUG 38813</strain>
    </source>
</reference>
<dbReference type="PANTHER" id="PTHR30069:SF46">
    <property type="entry name" value="OAR PROTEIN"/>
    <property type="match status" value="1"/>
</dbReference>
<evidence type="ECO:0000256" key="9">
    <source>
        <dbReference type="SAM" id="SignalP"/>
    </source>
</evidence>
<feature type="chain" id="PRO_5046517702" evidence="9">
    <location>
        <begin position="31"/>
        <end position="1040"/>
    </location>
</feature>
<keyword evidence="7 12" id="KW-0675">Receptor</keyword>
<gene>
    <name evidence="12" type="ORF">ACFPOU_01925</name>
</gene>
<proteinExistence type="inferred from homology"/>
<feature type="signal peptide" evidence="9">
    <location>
        <begin position="1"/>
        <end position="30"/>
    </location>
</feature>
<feature type="domain" description="TonB-dependent transporter Oar-like beta-barrel" evidence="11">
    <location>
        <begin position="324"/>
        <end position="596"/>
    </location>
</feature>
<dbReference type="SUPFAM" id="SSF56935">
    <property type="entry name" value="Porins"/>
    <property type="match status" value="1"/>
</dbReference>
<name>A0ABW0PE92_9BURK</name>
<feature type="domain" description="TonB-dependent receptor plug" evidence="10">
    <location>
        <begin position="135"/>
        <end position="229"/>
    </location>
</feature>
<dbReference type="InterPro" id="IPR057601">
    <property type="entry name" value="Oar-like_b-barrel"/>
</dbReference>
<keyword evidence="9" id="KW-0732">Signal</keyword>
<evidence type="ECO:0000256" key="1">
    <source>
        <dbReference type="ARBA" id="ARBA00004571"/>
    </source>
</evidence>
<comment type="caution">
    <text evidence="12">The sequence shown here is derived from an EMBL/GenBank/DDBJ whole genome shotgun (WGS) entry which is preliminary data.</text>
</comment>
<evidence type="ECO:0000259" key="10">
    <source>
        <dbReference type="Pfam" id="PF07715"/>
    </source>
</evidence>
<evidence type="ECO:0000256" key="8">
    <source>
        <dbReference type="ARBA" id="ARBA00023237"/>
    </source>
</evidence>
<evidence type="ECO:0000259" key="11">
    <source>
        <dbReference type="Pfam" id="PF25183"/>
    </source>
</evidence>
<dbReference type="Gene3D" id="2.170.130.10">
    <property type="entry name" value="TonB-dependent receptor, plug domain"/>
    <property type="match status" value="1"/>
</dbReference>
<organism evidence="12 13">
    <name type="scientific">Massilia jejuensis</name>
    <dbReference type="NCBI Taxonomy" id="648894"/>
    <lineage>
        <taxon>Bacteria</taxon>
        <taxon>Pseudomonadati</taxon>
        <taxon>Pseudomonadota</taxon>
        <taxon>Betaproteobacteria</taxon>
        <taxon>Burkholderiales</taxon>
        <taxon>Oxalobacteraceae</taxon>
        <taxon>Telluria group</taxon>
        <taxon>Massilia</taxon>
    </lineage>
</organism>
<dbReference type="Pfam" id="PF25183">
    <property type="entry name" value="OMP_b-brl_4"/>
    <property type="match status" value="1"/>
</dbReference>
<sequence>MLKKTVVARALSIAFSTAALSAAVMAPAAAQSNVAGTLYGKITPGAATSVQIRNLDTNQQRTVSVDPSGSFSASALSIGRYRATLQGGSMDGQTSDVDVIAGQGVEAVFASAQVATVQVSGRRSRIDVSSASNGATFTARELARLPIARNVDAIIQLAPNTTKSDPTYIAGASIGGGGPSENAYYINGMPVTNPLTQLGASELPFGAVAQAEIKTGGFGAEFGRSVGGVINIVGKSGTNTWEVGGLASITPESWRAKAKDQYFADTGLANSGALRFRNSDNRVEQKQYGVYAGGPLIKDKLFMFAAIEQTKQEVHQVVGNATTSAATNARSGYRDRYTDTKRYYTKFDWNVTDNHRLEFTAIGDNPKVDTALRGYDYATRAIGSTITSTTHEESSGTAAAPNGAEIQILRYTGNLTDKLTFTALGGKMQTRHIYEPGGYNPNLPSVTAGAEFRAPGLNYASAQNFSGSLPFNGSKDDVDFFRVDAEYKLGSHTIRAGLDNIKTVSLDAGNITAGGFSWIYQRTTNPGAPTSVPGGSIPAFAGNGPLAAQGYYVNKNTFTTASDASAKQNAQYIEDVWKVTKDLQVTIGLRNESFENLNSDGVAYLEQKNQLTPRLSAVWDVNGDSSLKVFGSAGRYTVQMPTIVAIRGANGSLNTSQYYSYTGTDANGLPTGLTQLTNPLSANNEFGQAKDPKTVSSTNLEPSFQDEITLGFEQAFSPSLNWGAKVTYRSLKSTIDDFCDGRVFRRYALANNIPTIDDATWDPEDPHYTYFSCASFNPGEDQNFLIDYMQNGQYREVKLTAAQLGFEKAKRVYAALDLFAEHPYRNGWYGRINYTLSRAKGNTEGQTLSDLNTGQADVAATTTWDYPEIMRYADGLLPNDRKHQIKAFGFYDITPQITIGGNLSIQSGRPKGCLGGDPDPTSAADWEAVGPSPNYGVEHFCFGTATPGRTAVQNNVPAPRGTLGRLGWNKSLDMNLVYRPVQVKGLALKLDVFNVTNEQPILKLNEQYNSGPNRATTFGSVSSYAAPRSARVSAEYNYRF</sequence>
<keyword evidence="8" id="KW-0998">Cell outer membrane</keyword>
<dbReference type="Proteomes" id="UP001596031">
    <property type="component" value="Unassembled WGS sequence"/>
</dbReference>
<protein>
    <submittedName>
        <fullName evidence="12">TonB-dependent receptor plug domain-containing protein</fullName>
    </submittedName>
</protein>
<evidence type="ECO:0000313" key="12">
    <source>
        <dbReference type="EMBL" id="MFC5509882.1"/>
    </source>
</evidence>
<keyword evidence="5" id="KW-0812">Transmembrane</keyword>
<accession>A0ABW0PE92</accession>
<evidence type="ECO:0000256" key="4">
    <source>
        <dbReference type="ARBA" id="ARBA00022452"/>
    </source>
</evidence>
<dbReference type="InterPro" id="IPR039426">
    <property type="entry name" value="TonB-dep_rcpt-like"/>
</dbReference>
<evidence type="ECO:0000256" key="7">
    <source>
        <dbReference type="ARBA" id="ARBA00023170"/>
    </source>
</evidence>
<keyword evidence="6" id="KW-0472">Membrane</keyword>
<comment type="subcellular location">
    <subcellularLocation>
        <location evidence="1">Cell outer membrane</location>
        <topology evidence="1">Multi-pass membrane protein</topology>
    </subcellularLocation>
</comment>
<dbReference type="Gene3D" id="2.40.170.20">
    <property type="entry name" value="TonB-dependent receptor, beta-barrel domain"/>
    <property type="match status" value="1"/>
</dbReference>
<keyword evidence="3" id="KW-0813">Transport</keyword>
<evidence type="ECO:0000256" key="5">
    <source>
        <dbReference type="ARBA" id="ARBA00022692"/>
    </source>
</evidence>
<keyword evidence="4" id="KW-1134">Transmembrane beta strand</keyword>
<dbReference type="InterPro" id="IPR037066">
    <property type="entry name" value="Plug_dom_sf"/>
</dbReference>
<evidence type="ECO:0000256" key="2">
    <source>
        <dbReference type="ARBA" id="ARBA00009810"/>
    </source>
</evidence>
<dbReference type="InterPro" id="IPR036942">
    <property type="entry name" value="Beta-barrel_TonB_sf"/>
</dbReference>
<evidence type="ECO:0000256" key="6">
    <source>
        <dbReference type="ARBA" id="ARBA00023136"/>
    </source>
</evidence>
<dbReference type="Pfam" id="PF07715">
    <property type="entry name" value="Plug"/>
    <property type="match status" value="1"/>
</dbReference>
<comment type="similarity">
    <text evidence="2">Belongs to the TonB-dependent receptor family.</text>
</comment>
<dbReference type="RefSeq" id="WP_379716365.1">
    <property type="nucleotide sequence ID" value="NZ_JBHSMS010000006.1"/>
</dbReference>
<dbReference type="InterPro" id="IPR012910">
    <property type="entry name" value="Plug_dom"/>
</dbReference>
<dbReference type="Gene3D" id="2.60.40.1120">
    <property type="entry name" value="Carboxypeptidase-like, regulatory domain"/>
    <property type="match status" value="1"/>
</dbReference>
<keyword evidence="13" id="KW-1185">Reference proteome</keyword>
<evidence type="ECO:0000313" key="13">
    <source>
        <dbReference type="Proteomes" id="UP001596031"/>
    </source>
</evidence>
<dbReference type="PANTHER" id="PTHR30069">
    <property type="entry name" value="TONB-DEPENDENT OUTER MEMBRANE RECEPTOR"/>
    <property type="match status" value="1"/>
</dbReference>
<dbReference type="EMBL" id="JBHSMS010000006">
    <property type="protein sequence ID" value="MFC5509882.1"/>
    <property type="molecule type" value="Genomic_DNA"/>
</dbReference>